<dbReference type="InterPro" id="IPR009003">
    <property type="entry name" value="Peptidase_S1_PA"/>
</dbReference>
<accession>A0A6G0YFC0</accession>
<dbReference type="AlphaFoldDB" id="A0A6G0YFC0"/>
<reference evidence="1 2" key="1">
    <citation type="submission" date="2019-08" db="EMBL/GenBank/DDBJ databases">
        <title>Whole genome of Aphis craccivora.</title>
        <authorList>
            <person name="Voronova N.V."/>
            <person name="Shulinski R.S."/>
            <person name="Bandarenka Y.V."/>
            <person name="Zhorov D.G."/>
            <person name="Warner D."/>
        </authorList>
    </citation>
    <scope>NUCLEOTIDE SEQUENCE [LARGE SCALE GENOMIC DNA]</scope>
    <source>
        <strain evidence="1">180601</strain>
        <tissue evidence="1">Whole Body</tissue>
    </source>
</reference>
<dbReference type="EMBL" id="VUJU01004288">
    <property type="protein sequence ID" value="KAF0754897.1"/>
    <property type="molecule type" value="Genomic_DNA"/>
</dbReference>
<proteinExistence type="predicted"/>
<dbReference type="Proteomes" id="UP000478052">
    <property type="component" value="Unassembled WGS sequence"/>
</dbReference>
<dbReference type="InterPro" id="IPR043504">
    <property type="entry name" value="Peptidase_S1_PA_chymotrypsin"/>
</dbReference>
<gene>
    <name evidence="1" type="ORF">FWK35_00026677</name>
</gene>
<keyword evidence="2" id="KW-1185">Reference proteome</keyword>
<name>A0A6G0YFC0_APHCR</name>
<protein>
    <submittedName>
        <fullName evidence="1">Trypsin-3-like</fullName>
    </submittedName>
</protein>
<dbReference type="OrthoDB" id="6585237at2759"/>
<sequence>MPLSEADPKHPDFWFPPTAPSPPKPLNFISSSISCLSHSAHLINYCLSENTRIHKLLSNTPTTKYCPFDLQNIYRIYEKHPDLPEMSICCASRISNRFMLTEKVCIKKFNPQFIKVQSCNKVIKYRVQALYTPQFENDINGVLLIETNGIPNTLFNESTNYYNKFFIENNNDLWDTKQCTIFGTSIKSSNRMEINYYEKWTTIENKWLCPIRQDVQFCEEDIGCPMICDNQLIGIASQRYNWRTWAMKIDCGNLDVEFRYLFLNRKYVNWIKQIIGTNP</sequence>
<dbReference type="Gene3D" id="2.40.10.10">
    <property type="entry name" value="Trypsin-like serine proteases"/>
    <property type="match status" value="1"/>
</dbReference>
<organism evidence="1 2">
    <name type="scientific">Aphis craccivora</name>
    <name type="common">Cowpea aphid</name>
    <dbReference type="NCBI Taxonomy" id="307492"/>
    <lineage>
        <taxon>Eukaryota</taxon>
        <taxon>Metazoa</taxon>
        <taxon>Ecdysozoa</taxon>
        <taxon>Arthropoda</taxon>
        <taxon>Hexapoda</taxon>
        <taxon>Insecta</taxon>
        <taxon>Pterygota</taxon>
        <taxon>Neoptera</taxon>
        <taxon>Paraneoptera</taxon>
        <taxon>Hemiptera</taxon>
        <taxon>Sternorrhyncha</taxon>
        <taxon>Aphidomorpha</taxon>
        <taxon>Aphidoidea</taxon>
        <taxon>Aphididae</taxon>
        <taxon>Aphidini</taxon>
        <taxon>Aphis</taxon>
        <taxon>Aphis</taxon>
    </lineage>
</organism>
<comment type="caution">
    <text evidence="1">The sequence shown here is derived from an EMBL/GenBank/DDBJ whole genome shotgun (WGS) entry which is preliminary data.</text>
</comment>
<evidence type="ECO:0000313" key="2">
    <source>
        <dbReference type="Proteomes" id="UP000478052"/>
    </source>
</evidence>
<dbReference type="SUPFAM" id="SSF50494">
    <property type="entry name" value="Trypsin-like serine proteases"/>
    <property type="match status" value="1"/>
</dbReference>
<evidence type="ECO:0000313" key="1">
    <source>
        <dbReference type="EMBL" id="KAF0754897.1"/>
    </source>
</evidence>